<dbReference type="EMBL" id="BSOH01000005">
    <property type="protein sequence ID" value="GLR16170.1"/>
    <property type="molecule type" value="Genomic_DNA"/>
</dbReference>
<dbReference type="RefSeq" id="WP_235292971.1">
    <property type="nucleotide sequence ID" value="NZ_BSOH01000005.1"/>
</dbReference>
<accession>A0AA37WEJ2</accession>
<gene>
    <name evidence="1" type="ORF">GCM10007940_07850</name>
</gene>
<name>A0AA37WEJ2_9BACT</name>
<dbReference type="Proteomes" id="UP001156666">
    <property type="component" value="Unassembled WGS sequence"/>
</dbReference>
<comment type="caution">
    <text evidence="1">The sequence shown here is derived from an EMBL/GenBank/DDBJ whole genome shotgun (WGS) entry which is preliminary data.</text>
</comment>
<reference evidence="1" key="2">
    <citation type="submission" date="2023-01" db="EMBL/GenBank/DDBJ databases">
        <title>Draft genome sequence of Portibacter lacus strain NBRC 108769.</title>
        <authorList>
            <person name="Sun Q."/>
            <person name="Mori K."/>
        </authorList>
    </citation>
    <scope>NUCLEOTIDE SEQUENCE</scope>
    <source>
        <strain evidence="1">NBRC 108769</strain>
    </source>
</reference>
<organism evidence="1 2">
    <name type="scientific">Portibacter lacus</name>
    <dbReference type="NCBI Taxonomy" id="1099794"/>
    <lineage>
        <taxon>Bacteria</taxon>
        <taxon>Pseudomonadati</taxon>
        <taxon>Bacteroidota</taxon>
        <taxon>Saprospiria</taxon>
        <taxon>Saprospirales</taxon>
        <taxon>Haliscomenobacteraceae</taxon>
        <taxon>Portibacter</taxon>
    </lineage>
</organism>
<dbReference type="AlphaFoldDB" id="A0AA37WEJ2"/>
<protein>
    <submittedName>
        <fullName evidence="1">Uncharacterized protein</fullName>
    </submittedName>
</protein>
<proteinExistence type="predicted"/>
<evidence type="ECO:0000313" key="2">
    <source>
        <dbReference type="Proteomes" id="UP001156666"/>
    </source>
</evidence>
<sequence>MSSENQILGVGSRVDHKAFGDGVIIGVDVISYKVCFILHGIKNVGKENPNWDVMDAIETEEEVSFTKAEKSLIRILNTYNALNSKVELGDKWLNGTLILKPNEDNLKPKEMPIDTFFHKIVMVRDRIRVMEQRINSSKLTDEEKVNLQQYITRIYGSLTSFNVLFKYKADHFVGEKSS</sequence>
<evidence type="ECO:0000313" key="1">
    <source>
        <dbReference type="EMBL" id="GLR16170.1"/>
    </source>
</evidence>
<keyword evidence="2" id="KW-1185">Reference proteome</keyword>
<reference evidence="1" key="1">
    <citation type="journal article" date="2014" name="Int. J. Syst. Evol. Microbiol.">
        <title>Complete genome sequence of Corynebacterium casei LMG S-19264T (=DSM 44701T), isolated from a smear-ripened cheese.</title>
        <authorList>
            <consortium name="US DOE Joint Genome Institute (JGI-PGF)"/>
            <person name="Walter F."/>
            <person name="Albersmeier A."/>
            <person name="Kalinowski J."/>
            <person name="Ruckert C."/>
        </authorList>
    </citation>
    <scope>NUCLEOTIDE SEQUENCE</scope>
    <source>
        <strain evidence="1">NBRC 108769</strain>
    </source>
</reference>